<organism evidence="1 2">
    <name type="scientific">Pikeienuella piscinae</name>
    <dbReference type="NCBI Taxonomy" id="2748098"/>
    <lineage>
        <taxon>Bacteria</taxon>
        <taxon>Pseudomonadati</taxon>
        <taxon>Pseudomonadota</taxon>
        <taxon>Alphaproteobacteria</taxon>
        <taxon>Rhodobacterales</taxon>
        <taxon>Paracoccaceae</taxon>
        <taxon>Pikeienuella</taxon>
    </lineage>
</organism>
<proteinExistence type="predicted"/>
<evidence type="ECO:0000313" key="1">
    <source>
        <dbReference type="EMBL" id="QIE54516.1"/>
    </source>
</evidence>
<evidence type="ECO:0000313" key="2">
    <source>
        <dbReference type="Proteomes" id="UP000503336"/>
    </source>
</evidence>
<name>A0A7L5BWA5_9RHOB</name>
<protein>
    <submittedName>
        <fullName evidence="1">Uncharacterized protein</fullName>
    </submittedName>
</protein>
<dbReference type="AlphaFoldDB" id="A0A7L5BWA5"/>
<accession>A0A7L5BWA5</accession>
<sequence>MTHPRIDAATAERLIAQARQLYQNLGYELAKAIRVLHSGAEDLAAKGRAETLRAHRKALQTVLDLELQLRKESQNPEKSNEIDLEAARDEIYRRLDRLATAGGD</sequence>
<dbReference type="Proteomes" id="UP000503336">
    <property type="component" value="Chromosome"/>
</dbReference>
<dbReference type="RefSeq" id="WP_165094865.1">
    <property type="nucleotide sequence ID" value="NZ_CP049056.1"/>
</dbReference>
<keyword evidence="2" id="KW-1185">Reference proteome</keyword>
<gene>
    <name evidence="1" type="ORF">G5B40_03145</name>
</gene>
<dbReference type="KEGG" id="hdh:G5B40_03145"/>
<reference evidence="1 2" key="1">
    <citation type="submission" date="2020-02" db="EMBL/GenBank/DDBJ databases">
        <title>complete genome sequence of Rhodobacteraceae bacterium.</title>
        <authorList>
            <person name="Park J."/>
            <person name="Kim Y.-S."/>
            <person name="Kim K.-H."/>
        </authorList>
    </citation>
    <scope>NUCLEOTIDE SEQUENCE [LARGE SCALE GENOMIC DNA]</scope>
    <source>
        <strain evidence="1 2">RR4-56</strain>
    </source>
</reference>
<dbReference type="EMBL" id="CP049056">
    <property type="protein sequence ID" value="QIE54516.1"/>
    <property type="molecule type" value="Genomic_DNA"/>
</dbReference>